<dbReference type="InterPro" id="IPR050275">
    <property type="entry name" value="PGM_Phosphatase"/>
</dbReference>
<dbReference type="SUPFAM" id="SSF53098">
    <property type="entry name" value="Ribonuclease H-like"/>
    <property type="match status" value="1"/>
</dbReference>
<dbReference type="SUPFAM" id="SSF53254">
    <property type="entry name" value="Phosphoglycerate mutase-like"/>
    <property type="match status" value="1"/>
</dbReference>
<protein>
    <submittedName>
        <fullName evidence="6">Phosphoserine phosphatase 1</fullName>
        <ecNumber evidence="6">3.1.3.3</ecNumber>
    </submittedName>
</protein>
<dbReference type="CDD" id="cd09279">
    <property type="entry name" value="RNase_HI_like"/>
    <property type="match status" value="1"/>
</dbReference>
<dbReference type="Gene3D" id="3.30.420.10">
    <property type="entry name" value="Ribonuclease H-like superfamily/Ribonuclease H"/>
    <property type="match status" value="1"/>
</dbReference>
<evidence type="ECO:0000313" key="6">
    <source>
        <dbReference type="EMBL" id="QBI54759.1"/>
    </source>
</evidence>
<accession>A0A4P6Q6R9</accession>
<feature type="binding site" evidence="3">
    <location>
        <position position="258"/>
    </location>
    <ligand>
        <name>substrate</name>
    </ligand>
</feature>
<dbReference type="PANTHER" id="PTHR48100:SF62">
    <property type="entry name" value="GLUCOSYL-3-PHOSPHOGLYCERATE PHOSPHATASE"/>
    <property type="match status" value="1"/>
</dbReference>
<proteinExistence type="predicted"/>
<dbReference type="NCBIfam" id="NF005567">
    <property type="entry name" value="PRK07238.1"/>
    <property type="match status" value="1"/>
</dbReference>
<dbReference type="Pfam" id="PF00300">
    <property type="entry name" value="His_Phos_1"/>
    <property type="match status" value="1"/>
</dbReference>
<dbReference type="KEGG" id="strr:EKD16_14905"/>
<feature type="active site" description="Proton donor/acceptor; for phosphatase activity" evidence="1">
    <location>
        <position position="282"/>
    </location>
</feature>
<dbReference type="OrthoDB" id="5296884at2"/>
<dbReference type="Pfam" id="PF13456">
    <property type="entry name" value="RVT_3"/>
    <property type="match status" value="1"/>
</dbReference>
<evidence type="ECO:0000256" key="3">
    <source>
        <dbReference type="PIRSR" id="PIRSR613078-2"/>
    </source>
</evidence>
<dbReference type="InterPro" id="IPR013078">
    <property type="entry name" value="His_Pase_superF_clade-1"/>
</dbReference>
<sequence>MSRRLVIEADGGSRGNPGPAGFGAVVRDASTGELLAEVAEALGVATNNVAEYRGLIAGLAAAGGIAPGAAVEARMDSKLVVEQMSGRWRVKHAALKPLVEEARAKAADFAEVRYTWIPRADNSHADGLANEAMDAAAEGRPVRIGAEGADGAAQTAAEDAGTAGAPGGAAEPVGAVVPAGGAGVRAEQPAATGWAAPDTAPTRLILLRHGQTPMSVERRFAGAGDIGLTETGHAQARAAARHLAAAGVDVVVSSPLRRARDTADPIAAELSLPVEEVGGLRETDFGAWEGLTFGEVQGSRPGELQRWLSDIRAAPEGGESFAAVAERVAEAREKLLARHAGRTVLVVSHVTPIKVLLQQALLAPPEALFRMHLDVGCLSRIDCFSDGPMLVRSLNDTGHLGSA</sequence>
<keyword evidence="6" id="KW-0378">Hydrolase</keyword>
<dbReference type="EMBL" id="CP036455">
    <property type="protein sequence ID" value="QBI54759.1"/>
    <property type="molecule type" value="Genomic_DNA"/>
</dbReference>
<evidence type="ECO:0000256" key="4">
    <source>
        <dbReference type="SAM" id="MobiDB-lite"/>
    </source>
</evidence>
<evidence type="ECO:0000313" key="7">
    <source>
        <dbReference type="Proteomes" id="UP000292235"/>
    </source>
</evidence>
<reference evidence="6 7" key="1">
    <citation type="submission" date="2019-02" db="EMBL/GenBank/DDBJ databases">
        <authorList>
            <person name="Khodamoradi S."/>
            <person name="Hahnke R.L."/>
            <person name="Kaempfer P."/>
            <person name="Schumann P."/>
            <person name="Rohde M."/>
            <person name="Steinert M."/>
            <person name="Luzhetskyy A."/>
            <person name="Wink J."/>
            <person name="Ruckert C."/>
        </authorList>
    </citation>
    <scope>NUCLEOTIDE SEQUENCE [LARGE SCALE GENOMIC DNA]</scope>
    <source>
        <strain evidence="6 7">M2</strain>
    </source>
</reference>
<evidence type="ECO:0000256" key="1">
    <source>
        <dbReference type="PIRSR" id="PIRSR036922-1"/>
    </source>
</evidence>
<name>A0A4P6Q6R9_9ACTN</name>
<dbReference type="EC" id="3.1.3.3" evidence="6"/>
<dbReference type="RefSeq" id="WP_131098880.1">
    <property type="nucleotide sequence ID" value="NZ_CP036455.1"/>
</dbReference>
<dbReference type="GO" id="GO:0016791">
    <property type="term" value="F:phosphatase activity"/>
    <property type="evidence" value="ECO:0007669"/>
    <property type="project" value="TreeGrafter"/>
</dbReference>
<organism evidence="6 7">
    <name type="scientific">Streptomonospora litoralis</name>
    <dbReference type="NCBI Taxonomy" id="2498135"/>
    <lineage>
        <taxon>Bacteria</taxon>
        <taxon>Bacillati</taxon>
        <taxon>Actinomycetota</taxon>
        <taxon>Actinomycetes</taxon>
        <taxon>Streptosporangiales</taxon>
        <taxon>Nocardiopsidaceae</taxon>
        <taxon>Streptomonospora</taxon>
    </lineage>
</organism>
<dbReference type="InterPro" id="IPR002156">
    <property type="entry name" value="RNaseH_domain"/>
</dbReference>
<dbReference type="GO" id="GO:0005737">
    <property type="term" value="C:cytoplasm"/>
    <property type="evidence" value="ECO:0007669"/>
    <property type="project" value="TreeGrafter"/>
</dbReference>
<dbReference type="Proteomes" id="UP000292235">
    <property type="component" value="Chromosome"/>
</dbReference>
<dbReference type="CDD" id="cd07067">
    <property type="entry name" value="HP_PGM_like"/>
    <property type="match status" value="1"/>
</dbReference>
<gene>
    <name evidence="6" type="primary">pspA3</name>
    <name evidence="6" type="ORF">EKD16_14905</name>
</gene>
<dbReference type="GO" id="GO:0004523">
    <property type="term" value="F:RNA-DNA hybrid ribonuclease activity"/>
    <property type="evidence" value="ECO:0007669"/>
    <property type="project" value="InterPro"/>
</dbReference>
<keyword evidence="7" id="KW-1185">Reference proteome</keyword>
<dbReference type="InterPro" id="IPR036397">
    <property type="entry name" value="RNaseH_sf"/>
</dbReference>
<dbReference type="GO" id="GO:0003676">
    <property type="term" value="F:nucleic acid binding"/>
    <property type="evidence" value="ECO:0007669"/>
    <property type="project" value="InterPro"/>
</dbReference>
<feature type="region of interest" description="Disordered" evidence="4">
    <location>
        <begin position="148"/>
        <end position="168"/>
    </location>
</feature>
<dbReference type="InterPro" id="IPR014636">
    <property type="entry name" value="RNaseH/PGlycerate_mutase"/>
</dbReference>
<dbReference type="PIRSF" id="PIRSF036922">
    <property type="entry name" value="RNaseH_PGAM"/>
    <property type="match status" value="1"/>
</dbReference>
<evidence type="ECO:0000256" key="2">
    <source>
        <dbReference type="PIRSR" id="PIRSR613078-1"/>
    </source>
</evidence>
<feature type="active site" description="Tele-phosphohistidine intermediate" evidence="1">
    <location>
        <position position="209"/>
    </location>
</feature>
<dbReference type="PANTHER" id="PTHR48100">
    <property type="entry name" value="BROAD-SPECIFICITY PHOSPHATASE YOR283W-RELATED"/>
    <property type="match status" value="1"/>
</dbReference>
<dbReference type="AlphaFoldDB" id="A0A4P6Q6R9"/>
<evidence type="ECO:0000259" key="5">
    <source>
        <dbReference type="PROSITE" id="PS50879"/>
    </source>
</evidence>
<dbReference type="InterPro" id="IPR029033">
    <property type="entry name" value="His_PPase_superfam"/>
</dbReference>
<dbReference type="Gene3D" id="3.40.50.1240">
    <property type="entry name" value="Phosphoglycerate mutase-like"/>
    <property type="match status" value="1"/>
</dbReference>
<feature type="active site" description="Proton donor/acceptor" evidence="2">
    <location>
        <position position="282"/>
    </location>
</feature>
<dbReference type="InterPro" id="IPR012337">
    <property type="entry name" value="RNaseH-like_sf"/>
</dbReference>
<dbReference type="PROSITE" id="PS50879">
    <property type="entry name" value="RNASE_H_1"/>
    <property type="match status" value="1"/>
</dbReference>
<dbReference type="SMART" id="SM00855">
    <property type="entry name" value="PGAM"/>
    <property type="match status" value="1"/>
</dbReference>
<feature type="domain" description="RNase H type-1" evidence="5">
    <location>
        <begin position="1"/>
        <end position="134"/>
    </location>
</feature>